<feature type="active site" description="Proton acceptor" evidence="6">
    <location>
        <position position="361"/>
    </location>
</feature>
<dbReference type="SUPFAM" id="SSF53901">
    <property type="entry name" value="Thiolase-like"/>
    <property type="match status" value="2"/>
</dbReference>
<dbReference type="InterPro" id="IPR016039">
    <property type="entry name" value="Thiolase-like"/>
</dbReference>
<evidence type="ECO:0000313" key="11">
    <source>
        <dbReference type="Proteomes" id="UP001187143"/>
    </source>
</evidence>
<evidence type="ECO:0000256" key="4">
    <source>
        <dbReference type="ARBA" id="ARBA00023315"/>
    </source>
</evidence>
<gene>
    <name evidence="10" type="ORF">R4F53_14355</name>
</gene>
<comment type="caution">
    <text evidence="10">The sequence shown here is derived from an EMBL/GenBank/DDBJ whole genome shotgun (WGS) entry which is preliminary data.</text>
</comment>
<evidence type="ECO:0000259" key="9">
    <source>
        <dbReference type="Pfam" id="PF02803"/>
    </source>
</evidence>
<dbReference type="Gene3D" id="3.40.47.10">
    <property type="match status" value="2"/>
</dbReference>
<dbReference type="InterPro" id="IPR020616">
    <property type="entry name" value="Thiolase_N"/>
</dbReference>
<evidence type="ECO:0000256" key="1">
    <source>
        <dbReference type="ARBA" id="ARBA00010982"/>
    </source>
</evidence>
<evidence type="ECO:0000256" key="6">
    <source>
        <dbReference type="PIRSR" id="PIRSR000429-1"/>
    </source>
</evidence>
<dbReference type="CDD" id="cd00751">
    <property type="entry name" value="thiolase"/>
    <property type="match status" value="1"/>
</dbReference>
<proteinExistence type="inferred from homology"/>
<evidence type="ECO:0000256" key="5">
    <source>
        <dbReference type="ARBA" id="ARBA00040529"/>
    </source>
</evidence>
<dbReference type="NCBIfam" id="NF004853">
    <property type="entry name" value="PRK06205.1"/>
    <property type="match status" value="1"/>
</dbReference>
<accession>A0AAE4UDZ1</accession>
<dbReference type="FunFam" id="3.40.47.10:FF:000010">
    <property type="entry name" value="Acetyl-CoA acetyltransferase (Thiolase)"/>
    <property type="match status" value="1"/>
</dbReference>
<dbReference type="Pfam" id="PF00108">
    <property type="entry name" value="Thiolase_N"/>
    <property type="match status" value="1"/>
</dbReference>
<keyword evidence="4 7" id="KW-0012">Acyltransferase</keyword>
<dbReference type="Proteomes" id="UP001187143">
    <property type="component" value="Unassembled WGS sequence"/>
</dbReference>
<dbReference type="GO" id="GO:0003985">
    <property type="term" value="F:acetyl-CoA C-acetyltransferase activity"/>
    <property type="evidence" value="ECO:0007669"/>
    <property type="project" value="UniProtKB-EC"/>
</dbReference>
<sequence length="408" mass="42739">MSGLRETVICEPVRTPIGRYGGMFKALSAVDLGVTALKGLLERTGLAADAVQDVILGHCYPNSDAPAIGRVVALDSGLPVTVPGMQVDRRCGSGLQAVIQACLQVGHGDHDLVIAGGCESMSNVAFYSTDMRWGGARGGVRVHDGLARGRTTAGGRHYPVPGGMLETAENLRRQYGISREEQDELAVRSHQRAVAAQKDGVLAEEIVPVAVPTRSGEEVIDADEHPRADTSVESLSKLKPVLLKDDPEATVTAGNSSGQNDAASMCVVTTPERADAYGLKPLMRLVSWGVAGVAPNVMGIGPVPATEVALSKAGLQLSDIDLIELNEAFAAQALAVMREWNFGAAGHERTNVHGSGISLGHPVGATGGRMLATLARELNRRQARYGLETMCIGGGQGLAAVFERVASR</sequence>
<name>A0AAE4UDZ1_MYCIT</name>
<feature type="domain" description="Thiolase C-terminal" evidence="9">
    <location>
        <begin position="279"/>
        <end position="404"/>
    </location>
</feature>
<dbReference type="NCBIfam" id="TIGR01930">
    <property type="entry name" value="AcCoA-C-Actrans"/>
    <property type="match status" value="1"/>
</dbReference>
<comment type="similarity">
    <text evidence="1 7">Belongs to the thiolase-like superfamily. Thiolase family.</text>
</comment>
<dbReference type="InterPro" id="IPR020617">
    <property type="entry name" value="Thiolase_C"/>
</dbReference>
<dbReference type="RefSeq" id="WP_225324231.1">
    <property type="nucleotide sequence ID" value="NZ_JAEKMV010000007.1"/>
</dbReference>
<dbReference type="PANTHER" id="PTHR18919">
    <property type="entry name" value="ACETYL-COA C-ACYLTRANSFERASE"/>
    <property type="match status" value="1"/>
</dbReference>
<reference evidence="10" key="1">
    <citation type="submission" date="2023-10" db="EMBL/GenBank/DDBJ databases">
        <title>Characterization and genome sequence of Mycobacterium intracellulare ABSURDO, a novel pathogenic isolate with three colony morphotypes that vary in growth and acid-fastness.</title>
        <authorList>
            <person name="Jude B.A."/>
            <person name="Robinson R.T."/>
        </authorList>
    </citation>
    <scope>NUCLEOTIDE SEQUENCE</scope>
    <source>
        <strain evidence="10">ABSURDO Component B</strain>
    </source>
</reference>
<evidence type="ECO:0000256" key="7">
    <source>
        <dbReference type="RuleBase" id="RU003557"/>
    </source>
</evidence>
<organism evidence="10 11">
    <name type="scientific">Mycobacterium intracellulare</name>
    <dbReference type="NCBI Taxonomy" id="1767"/>
    <lineage>
        <taxon>Bacteria</taxon>
        <taxon>Bacillati</taxon>
        <taxon>Actinomycetota</taxon>
        <taxon>Actinomycetes</taxon>
        <taxon>Mycobacteriales</taxon>
        <taxon>Mycobacteriaceae</taxon>
        <taxon>Mycobacterium</taxon>
        <taxon>Mycobacterium avium complex (MAC)</taxon>
    </lineage>
</organism>
<keyword evidence="3 7" id="KW-0808">Transferase</keyword>
<dbReference type="EMBL" id="JAWLLD010000014">
    <property type="protein sequence ID" value="MDV7013469.1"/>
    <property type="molecule type" value="Genomic_DNA"/>
</dbReference>
<evidence type="ECO:0000256" key="2">
    <source>
        <dbReference type="ARBA" id="ARBA00012705"/>
    </source>
</evidence>
<protein>
    <recommendedName>
        <fullName evidence="5">Probable acetyl-CoA acetyltransferase</fullName>
        <ecNumber evidence="2">2.3.1.9</ecNumber>
    </recommendedName>
</protein>
<feature type="domain" description="Thiolase N-terminal" evidence="8">
    <location>
        <begin position="8"/>
        <end position="270"/>
    </location>
</feature>
<feature type="active site" description="Acyl-thioester intermediate" evidence="6">
    <location>
        <position position="91"/>
    </location>
</feature>
<evidence type="ECO:0000256" key="3">
    <source>
        <dbReference type="ARBA" id="ARBA00022679"/>
    </source>
</evidence>
<dbReference type="AlphaFoldDB" id="A0AAE4UDZ1"/>
<evidence type="ECO:0000313" key="10">
    <source>
        <dbReference type="EMBL" id="MDV7013469.1"/>
    </source>
</evidence>
<dbReference type="EC" id="2.3.1.9" evidence="2"/>
<feature type="active site" description="Proton acceptor" evidence="6">
    <location>
        <position position="391"/>
    </location>
</feature>
<evidence type="ECO:0000259" key="8">
    <source>
        <dbReference type="Pfam" id="PF00108"/>
    </source>
</evidence>
<dbReference type="InterPro" id="IPR002155">
    <property type="entry name" value="Thiolase"/>
</dbReference>
<dbReference type="Pfam" id="PF02803">
    <property type="entry name" value="Thiolase_C"/>
    <property type="match status" value="1"/>
</dbReference>
<dbReference type="PIRSF" id="PIRSF000429">
    <property type="entry name" value="Ac-CoA_Ac_transf"/>
    <property type="match status" value="1"/>
</dbReference>
<dbReference type="PANTHER" id="PTHR18919:SF107">
    <property type="entry name" value="ACETYL-COA ACETYLTRANSFERASE, CYTOSOLIC"/>
    <property type="match status" value="1"/>
</dbReference>